<dbReference type="Proteomes" id="UP000236726">
    <property type="component" value="Unassembled WGS sequence"/>
</dbReference>
<evidence type="ECO:0000313" key="4">
    <source>
        <dbReference type="Proteomes" id="UP000236726"/>
    </source>
</evidence>
<accession>A0A1H5WVZ5</accession>
<sequence length="93" mass="10604">MNLALIIKIVFSIMFLLAAVIGTVGTKLLERKIKDKEEKDELADTEFIDTSIDNEEENQILDELASNLLSSGYEDDEPEDNDEYIDYVDDIDE</sequence>
<keyword evidence="2" id="KW-1133">Transmembrane helix</keyword>
<keyword evidence="2" id="KW-0472">Membrane</keyword>
<evidence type="ECO:0000256" key="2">
    <source>
        <dbReference type="SAM" id="Phobius"/>
    </source>
</evidence>
<feature type="region of interest" description="Disordered" evidence="1">
    <location>
        <begin position="71"/>
        <end position="93"/>
    </location>
</feature>
<keyword evidence="4" id="KW-1185">Reference proteome</keyword>
<proteinExistence type="predicted"/>
<feature type="transmembrane region" description="Helical" evidence="2">
    <location>
        <begin position="6"/>
        <end position="29"/>
    </location>
</feature>
<evidence type="ECO:0000313" key="3">
    <source>
        <dbReference type="EMBL" id="SEG03634.1"/>
    </source>
</evidence>
<reference evidence="3 4" key="1">
    <citation type="submission" date="2016-10" db="EMBL/GenBank/DDBJ databases">
        <authorList>
            <person name="de Groot N.N."/>
        </authorList>
    </citation>
    <scope>NUCLEOTIDE SEQUENCE [LARGE SCALE GENOMIC DNA]</scope>
    <source>
        <strain evidence="3 4">D15d</strain>
    </source>
</reference>
<gene>
    <name evidence="3" type="ORF">SAMN05216537_11913</name>
</gene>
<protein>
    <submittedName>
        <fullName evidence="3">Uncharacterized protein</fullName>
    </submittedName>
</protein>
<dbReference type="AlphaFoldDB" id="A0A1H5WVZ5"/>
<dbReference type="EMBL" id="FNUL01000019">
    <property type="protein sequence ID" value="SEG03634.1"/>
    <property type="molecule type" value="Genomic_DNA"/>
</dbReference>
<feature type="compositionally biased region" description="Acidic residues" evidence="1">
    <location>
        <begin position="73"/>
        <end position="93"/>
    </location>
</feature>
<organism evidence="3 4">
    <name type="scientific">Lachnospira multipara</name>
    <dbReference type="NCBI Taxonomy" id="28051"/>
    <lineage>
        <taxon>Bacteria</taxon>
        <taxon>Bacillati</taxon>
        <taxon>Bacillota</taxon>
        <taxon>Clostridia</taxon>
        <taxon>Lachnospirales</taxon>
        <taxon>Lachnospiraceae</taxon>
        <taxon>Lachnospira</taxon>
    </lineage>
</organism>
<evidence type="ECO:0000256" key="1">
    <source>
        <dbReference type="SAM" id="MobiDB-lite"/>
    </source>
</evidence>
<keyword evidence="2" id="KW-0812">Transmembrane</keyword>
<name>A0A1H5WVZ5_9FIRM</name>